<name>A0A0D3KF75_EMIH1</name>
<feature type="compositionally biased region" description="Low complexity" evidence="1">
    <location>
        <begin position="163"/>
        <end position="192"/>
    </location>
</feature>
<feature type="region of interest" description="Disordered" evidence="1">
    <location>
        <begin position="224"/>
        <end position="252"/>
    </location>
</feature>
<feature type="compositionally biased region" description="Basic and acidic residues" evidence="1">
    <location>
        <begin position="239"/>
        <end position="252"/>
    </location>
</feature>
<reference evidence="3" key="1">
    <citation type="journal article" date="2013" name="Nature">
        <title>Pan genome of the phytoplankton Emiliania underpins its global distribution.</title>
        <authorList>
            <person name="Read B.A."/>
            <person name="Kegel J."/>
            <person name="Klute M.J."/>
            <person name="Kuo A."/>
            <person name="Lefebvre S.C."/>
            <person name="Maumus F."/>
            <person name="Mayer C."/>
            <person name="Miller J."/>
            <person name="Monier A."/>
            <person name="Salamov A."/>
            <person name="Young J."/>
            <person name="Aguilar M."/>
            <person name="Claverie J.M."/>
            <person name="Frickenhaus S."/>
            <person name="Gonzalez K."/>
            <person name="Herman E.K."/>
            <person name="Lin Y.C."/>
            <person name="Napier J."/>
            <person name="Ogata H."/>
            <person name="Sarno A.F."/>
            <person name="Shmutz J."/>
            <person name="Schroeder D."/>
            <person name="de Vargas C."/>
            <person name="Verret F."/>
            <person name="von Dassow P."/>
            <person name="Valentin K."/>
            <person name="Van de Peer Y."/>
            <person name="Wheeler G."/>
            <person name="Dacks J.B."/>
            <person name="Delwiche C.F."/>
            <person name="Dyhrman S.T."/>
            <person name="Glockner G."/>
            <person name="John U."/>
            <person name="Richards T."/>
            <person name="Worden A.Z."/>
            <person name="Zhang X."/>
            <person name="Grigoriev I.V."/>
            <person name="Allen A.E."/>
            <person name="Bidle K."/>
            <person name="Borodovsky M."/>
            <person name="Bowler C."/>
            <person name="Brownlee C."/>
            <person name="Cock J.M."/>
            <person name="Elias M."/>
            <person name="Gladyshev V.N."/>
            <person name="Groth M."/>
            <person name="Guda C."/>
            <person name="Hadaegh A."/>
            <person name="Iglesias-Rodriguez M.D."/>
            <person name="Jenkins J."/>
            <person name="Jones B.M."/>
            <person name="Lawson T."/>
            <person name="Leese F."/>
            <person name="Lindquist E."/>
            <person name="Lobanov A."/>
            <person name="Lomsadze A."/>
            <person name="Malik S.B."/>
            <person name="Marsh M.E."/>
            <person name="Mackinder L."/>
            <person name="Mock T."/>
            <person name="Mueller-Roeber B."/>
            <person name="Pagarete A."/>
            <person name="Parker M."/>
            <person name="Probert I."/>
            <person name="Quesneville H."/>
            <person name="Raines C."/>
            <person name="Rensing S.A."/>
            <person name="Riano-Pachon D.M."/>
            <person name="Richier S."/>
            <person name="Rokitta S."/>
            <person name="Shiraiwa Y."/>
            <person name="Soanes D.M."/>
            <person name="van der Giezen M."/>
            <person name="Wahlund T.M."/>
            <person name="Williams B."/>
            <person name="Wilson W."/>
            <person name="Wolfe G."/>
            <person name="Wurch L.L."/>
        </authorList>
    </citation>
    <scope>NUCLEOTIDE SEQUENCE</scope>
</reference>
<organism evidence="2 3">
    <name type="scientific">Emiliania huxleyi (strain CCMP1516)</name>
    <dbReference type="NCBI Taxonomy" id="280463"/>
    <lineage>
        <taxon>Eukaryota</taxon>
        <taxon>Haptista</taxon>
        <taxon>Haptophyta</taxon>
        <taxon>Prymnesiophyceae</taxon>
        <taxon>Isochrysidales</taxon>
        <taxon>Noelaerhabdaceae</taxon>
        <taxon>Emiliania</taxon>
    </lineage>
</organism>
<evidence type="ECO:0000313" key="2">
    <source>
        <dbReference type="EnsemblProtists" id="EOD34410"/>
    </source>
</evidence>
<dbReference type="KEGG" id="ehx:EMIHUDRAFT_252922"/>
<dbReference type="GeneID" id="17279681"/>
<proteinExistence type="predicted"/>
<protein>
    <recommendedName>
        <fullName evidence="4">Clathrin light chain</fullName>
    </recommendedName>
</protein>
<dbReference type="RefSeq" id="XP_005786839.1">
    <property type="nucleotide sequence ID" value="XM_005786782.1"/>
</dbReference>
<reference evidence="2" key="2">
    <citation type="submission" date="2024-10" db="UniProtKB">
        <authorList>
            <consortium name="EnsemblProtists"/>
        </authorList>
    </citation>
    <scope>IDENTIFICATION</scope>
</reference>
<dbReference type="PaxDb" id="2903-EOD34410"/>
<dbReference type="HOGENOM" id="CLU_1104471_0_0_1"/>
<feature type="region of interest" description="Disordered" evidence="1">
    <location>
        <begin position="51"/>
        <end position="72"/>
    </location>
</feature>
<dbReference type="Proteomes" id="UP000013827">
    <property type="component" value="Unassembled WGS sequence"/>
</dbReference>
<dbReference type="EnsemblProtists" id="EOD34410">
    <property type="protein sequence ID" value="EOD34410"/>
    <property type="gene ID" value="EMIHUDRAFT_252922"/>
</dbReference>
<evidence type="ECO:0000313" key="3">
    <source>
        <dbReference type="Proteomes" id="UP000013827"/>
    </source>
</evidence>
<evidence type="ECO:0000256" key="1">
    <source>
        <dbReference type="SAM" id="MobiDB-lite"/>
    </source>
</evidence>
<keyword evidence="3" id="KW-1185">Reference proteome</keyword>
<dbReference type="AlphaFoldDB" id="A0A0D3KF75"/>
<accession>A0A0D3KF75</accession>
<evidence type="ECO:0008006" key="4">
    <source>
        <dbReference type="Google" id="ProtNLM"/>
    </source>
</evidence>
<sequence>MQKEMQRAQLEDRVAKARAASEAQLEARVAEILKPALDEWATSAIDTAELERRKAAAPEQAKEERERRVGPLDAAHDAFTEAAAAREEAWEAFASAFVAEQTAEGELLRSLEAVEAAGQPTNWQPTRPVHRGQPPGYGAPLGPGGLGMPPQGMGMPPQGGMGMPPQGAAFQQQQGQQTQGQGQQGFDPQDFPQTPPPGFGMGFGAPGFGMGTPGFGMGAPTFGMMAYGPSPPQGTAEQTPKEGSEAEKISRN</sequence>
<feature type="region of interest" description="Disordered" evidence="1">
    <location>
        <begin position="120"/>
        <end position="207"/>
    </location>
</feature>